<dbReference type="RefSeq" id="XP_017891762.2">
    <property type="nucleotide sequence ID" value="XM_018036273.2"/>
</dbReference>
<accession>A0AAJ7JET9</accession>
<proteinExistence type="predicted"/>
<dbReference type="GeneID" id="108631994"/>
<dbReference type="CDD" id="cd03449">
    <property type="entry name" value="R_hydratase"/>
    <property type="match status" value="1"/>
</dbReference>
<feature type="domain" description="MaoC-like" evidence="1">
    <location>
        <begin position="173"/>
        <end position="255"/>
    </location>
</feature>
<dbReference type="Pfam" id="PF01575">
    <property type="entry name" value="MaoC_dehydratas"/>
    <property type="match status" value="1"/>
</dbReference>
<dbReference type="InterPro" id="IPR016024">
    <property type="entry name" value="ARM-type_fold"/>
</dbReference>
<evidence type="ECO:0000313" key="3">
    <source>
        <dbReference type="RefSeq" id="XP_017891762.2"/>
    </source>
</evidence>
<dbReference type="InterPro" id="IPR029069">
    <property type="entry name" value="HotDog_dom_sf"/>
</dbReference>
<protein>
    <submittedName>
        <fullName evidence="3">Uncharacterized protein LOC108631994</fullName>
    </submittedName>
</protein>
<evidence type="ECO:0000313" key="2">
    <source>
        <dbReference type="Proteomes" id="UP000694925"/>
    </source>
</evidence>
<evidence type="ECO:0000259" key="1">
    <source>
        <dbReference type="Pfam" id="PF01575"/>
    </source>
</evidence>
<organism evidence="2 3">
    <name type="scientific">Ceratina calcarata</name>
    <dbReference type="NCBI Taxonomy" id="156304"/>
    <lineage>
        <taxon>Eukaryota</taxon>
        <taxon>Metazoa</taxon>
        <taxon>Ecdysozoa</taxon>
        <taxon>Arthropoda</taxon>
        <taxon>Hexapoda</taxon>
        <taxon>Insecta</taxon>
        <taxon>Pterygota</taxon>
        <taxon>Neoptera</taxon>
        <taxon>Endopterygota</taxon>
        <taxon>Hymenoptera</taxon>
        <taxon>Apocrita</taxon>
        <taxon>Aculeata</taxon>
        <taxon>Apoidea</taxon>
        <taxon>Anthophila</taxon>
        <taxon>Apidae</taxon>
        <taxon>Ceratina</taxon>
        <taxon>Zadontomerus</taxon>
    </lineage>
</organism>
<sequence>MFTSKEKLIKRTGKNPVGRYDFLKLLATEFKTTKSREAKEQVLANLANFAYDPINYDYIRQLKIIDLFLYTLSDNNIKLVRFAAGGICNACVDPINKLYILRNQGIPLLTSLLLSHDEDIILSAITSLIYLITPESKDEVTTDLIKKISDLSNHENSNILKTVNAANEISVFKTITRDDVLNFAKLTGDYNPIHTESSNNLVHGALLNGLVSGVLGTKVPGPGTIVVEQNLKFPAPCYAGDTIEIKVQIVSERKIMKFVCLSSALADSQMKVEAINSTVKISITEPPVGCACGIFLSGQFKKGSKEAPKGNPALINDLPDELPCTPAGNRLCINKCLEPIIKHLPNSPKIICSSIEHDCHKQRAYLFIKNCKSGWINTNLSAGREYCCKNGTPYKCPAY</sequence>
<dbReference type="InterPro" id="IPR002539">
    <property type="entry name" value="MaoC-like_dom"/>
</dbReference>
<dbReference type="GO" id="GO:0018812">
    <property type="term" value="F:3-hydroxyacyl-CoA dehydratase activity"/>
    <property type="evidence" value="ECO:0007669"/>
    <property type="project" value="UniProtKB-ARBA"/>
</dbReference>
<dbReference type="KEGG" id="ccal:108631994"/>
<dbReference type="Gene3D" id="1.25.10.10">
    <property type="entry name" value="Leucine-rich Repeat Variant"/>
    <property type="match status" value="1"/>
</dbReference>
<dbReference type="AlphaFoldDB" id="A0AAJ7JET9"/>
<dbReference type="Gene3D" id="3.10.129.10">
    <property type="entry name" value="Hotdog Thioesterase"/>
    <property type="match status" value="1"/>
</dbReference>
<dbReference type="Proteomes" id="UP000694925">
    <property type="component" value="Unplaced"/>
</dbReference>
<dbReference type="PANTHER" id="PTHR46263">
    <property type="entry name" value="ARMADILLO REPEAT-CONTAINING PROTEIN 7"/>
    <property type="match status" value="1"/>
</dbReference>
<dbReference type="SUPFAM" id="SSF48371">
    <property type="entry name" value="ARM repeat"/>
    <property type="match status" value="1"/>
</dbReference>
<gene>
    <name evidence="3" type="primary">LOC108631994</name>
</gene>
<dbReference type="InterPro" id="IPR042462">
    <property type="entry name" value="ARMC7"/>
</dbReference>
<keyword evidence="2" id="KW-1185">Reference proteome</keyword>
<dbReference type="SUPFAM" id="SSF54637">
    <property type="entry name" value="Thioesterase/thiol ester dehydrase-isomerase"/>
    <property type="match status" value="1"/>
</dbReference>
<dbReference type="InterPro" id="IPR011989">
    <property type="entry name" value="ARM-like"/>
</dbReference>
<dbReference type="PANTHER" id="PTHR46263:SF1">
    <property type="entry name" value="ARMADILLO REPEAT-CONTAINING PROTEIN 7"/>
    <property type="match status" value="1"/>
</dbReference>
<name>A0AAJ7JET9_9HYME</name>
<reference evidence="3" key="1">
    <citation type="submission" date="2025-08" db="UniProtKB">
        <authorList>
            <consortium name="RefSeq"/>
        </authorList>
    </citation>
    <scope>IDENTIFICATION</scope>
    <source>
        <tissue evidence="3">Whole body</tissue>
    </source>
</reference>